<name>A0A382GAQ9_9ZZZZ</name>
<reference evidence="9" key="1">
    <citation type="submission" date="2018-05" db="EMBL/GenBank/DDBJ databases">
        <authorList>
            <person name="Lanie J.A."/>
            <person name="Ng W.-L."/>
            <person name="Kazmierczak K.M."/>
            <person name="Andrzejewski T.M."/>
            <person name="Davidsen T.M."/>
            <person name="Wayne K.J."/>
            <person name="Tettelin H."/>
            <person name="Glass J.I."/>
            <person name="Rusch D."/>
            <person name="Podicherti R."/>
            <person name="Tsui H.-C.T."/>
            <person name="Winkler M.E."/>
        </authorList>
    </citation>
    <scope>NUCLEOTIDE SEQUENCE</scope>
</reference>
<proteinExistence type="inferred from homology"/>
<feature type="domain" description="Flagellar assembly protein FliH/Type III secretion system HrpE" evidence="8">
    <location>
        <begin position="172"/>
        <end position="298"/>
    </location>
</feature>
<comment type="function">
    <text evidence="1">Needed for flagellar regrowth and assembly.</text>
</comment>
<sequence>MGRKVSGPIEIVETGLSGPQMDAEGLLRAQAERLAKLVDLSHEPATDDLPPPVNLQGLYDQTVIDAESRANHIVSTAEENAVQSEKEAQEQADEIIRLAQQEAERIGNEIRQQADQDAIGIRHEAYQVGYQTGFEDGSKDGYEEGSDAGQRVGWEQGYKEGWSQGHQEYMDAIEQLKKMISQTADQRHDFIENTESDLVALAFDVAEKLVHHQIANDDVIYHTIKSMLDYTVDHEKVLIRVHPEELAKLEPHREEFLSQIKGVESLDIVEDADIDQGGCLLETNLGTIDAQIDTQFEQAKQALNLV</sequence>
<accession>A0A382GAQ9</accession>
<dbReference type="GO" id="GO:0015031">
    <property type="term" value="P:protein transport"/>
    <property type="evidence" value="ECO:0007669"/>
    <property type="project" value="UniProtKB-KW"/>
</dbReference>
<feature type="coiled-coil region" evidence="7">
    <location>
        <begin position="74"/>
        <end position="116"/>
    </location>
</feature>
<comment type="similarity">
    <text evidence="2">Belongs to the FliH family.</text>
</comment>
<evidence type="ECO:0000256" key="4">
    <source>
        <dbReference type="ARBA" id="ARBA00022795"/>
    </source>
</evidence>
<evidence type="ECO:0000256" key="1">
    <source>
        <dbReference type="ARBA" id="ARBA00003041"/>
    </source>
</evidence>
<keyword evidence="7" id="KW-0175">Coiled coil</keyword>
<protein>
    <recommendedName>
        <fullName evidence="8">Flagellar assembly protein FliH/Type III secretion system HrpE domain-containing protein</fullName>
    </recommendedName>
</protein>
<evidence type="ECO:0000256" key="3">
    <source>
        <dbReference type="ARBA" id="ARBA00022448"/>
    </source>
</evidence>
<evidence type="ECO:0000256" key="2">
    <source>
        <dbReference type="ARBA" id="ARBA00006602"/>
    </source>
</evidence>
<keyword evidence="4" id="KW-1005">Bacterial flagellum biogenesis</keyword>
<evidence type="ECO:0000256" key="6">
    <source>
        <dbReference type="ARBA" id="ARBA00023225"/>
    </source>
</evidence>
<evidence type="ECO:0000256" key="5">
    <source>
        <dbReference type="ARBA" id="ARBA00022927"/>
    </source>
</evidence>
<evidence type="ECO:0000259" key="8">
    <source>
        <dbReference type="Pfam" id="PF02108"/>
    </source>
</evidence>
<dbReference type="PANTHER" id="PTHR34982">
    <property type="entry name" value="YOP PROTEINS TRANSLOCATION PROTEIN L"/>
    <property type="match status" value="1"/>
</dbReference>
<dbReference type="GO" id="GO:0044781">
    <property type="term" value="P:bacterial-type flagellum organization"/>
    <property type="evidence" value="ECO:0007669"/>
    <property type="project" value="UniProtKB-KW"/>
</dbReference>
<gene>
    <name evidence="9" type="ORF">METZ01_LOCUS224853</name>
</gene>
<dbReference type="InterPro" id="IPR051472">
    <property type="entry name" value="T3SS_Stator/FliH"/>
</dbReference>
<dbReference type="GO" id="GO:0005829">
    <property type="term" value="C:cytosol"/>
    <property type="evidence" value="ECO:0007669"/>
    <property type="project" value="TreeGrafter"/>
</dbReference>
<dbReference type="InterPro" id="IPR018035">
    <property type="entry name" value="Flagellar_FliH/T3SS_HrpE"/>
</dbReference>
<keyword evidence="6" id="KW-1006">Bacterial flagellum protein export</keyword>
<dbReference type="AlphaFoldDB" id="A0A382GAQ9"/>
<keyword evidence="5" id="KW-0653">Protein transport</keyword>
<evidence type="ECO:0000313" key="9">
    <source>
        <dbReference type="EMBL" id="SVB71999.1"/>
    </source>
</evidence>
<evidence type="ECO:0000256" key="7">
    <source>
        <dbReference type="SAM" id="Coils"/>
    </source>
</evidence>
<organism evidence="9">
    <name type="scientific">marine metagenome</name>
    <dbReference type="NCBI Taxonomy" id="408172"/>
    <lineage>
        <taxon>unclassified sequences</taxon>
        <taxon>metagenomes</taxon>
        <taxon>ecological metagenomes</taxon>
    </lineage>
</organism>
<keyword evidence="3" id="KW-0813">Transport</keyword>
<dbReference type="EMBL" id="UINC01054374">
    <property type="protein sequence ID" value="SVB71999.1"/>
    <property type="molecule type" value="Genomic_DNA"/>
</dbReference>
<dbReference type="PANTHER" id="PTHR34982:SF1">
    <property type="entry name" value="FLAGELLAR ASSEMBLY PROTEIN FLIH"/>
    <property type="match status" value="1"/>
</dbReference>
<dbReference type="Pfam" id="PF02108">
    <property type="entry name" value="FliH"/>
    <property type="match status" value="1"/>
</dbReference>